<feature type="region of interest" description="Disordered" evidence="1">
    <location>
        <begin position="45"/>
        <end position="114"/>
    </location>
</feature>
<feature type="signal peptide" evidence="2">
    <location>
        <begin position="1"/>
        <end position="22"/>
    </location>
</feature>
<feature type="compositionally biased region" description="Low complexity" evidence="1">
    <location>
        <begin position="98"/>
        <end position="114"/>
    </location>
</feature>
<protein>
    <submittedName>
        <fullName evidence="3">Uncharacterized protein</fullName>
    </submittedName>
</protein>
<evidence type="ECO:0000256" key="2">
    <source>
        <dbReference type="SAM" id="SignalP"/>
    </source>
</evidence>
<accession>A0A9P8SHS8</accession>
<feature type="chain" id="PRO_5040405030" evidence="2">
    <location>
        <begin position="23"/>
        <end position="173"/>
    </location>
</feature>
<keyword evidence="2" id="KW-0732">Signal</keyword>
<dbReference type="AlphaFoldDB" id="A0A9P8SHS8"/>
<evidence type="ECO:0000313" key="4">
    <source>
        <dbReference type="Proteomes" id="UP000824596"/>
    </source>
</evidence>
<sequence>MVHVRHVLVTAVLVCAGWVVTSSRLYEGSIDGSAADSLGHLNVRRFEGPSTADGDLEKRKTPTPRSPFRPSSRALPRPNAKRPRNGTEASRLAGSDPKSSSISKSIIGTTTATMPMRAAATAREFPASLKTPSSNPMVTLTAKAPEAADEHIKTAEALEKPAKPTPHFTLINA</sequence>
<dbReference type="RefSeq" id="XP_044719393.1">
    <property type="nucleotide sequence ID" value="XM_044865431.1"/>
</dbReference>
<organism evidence="3 4">
    <name type="scientific">Hirsutella rhossiliensis</name>
    <dbReference type="NCBI Taxonomy" id="111463"/>
    <lineage>
        <taxon>Eukaryota</taxon>
        <taxon>Fungi</taxon>
        <taxon>Dikarya</taxon>
        <taxon>Ascomycota</taxon>
        <taxon>Pezizomycotina</taxon>
        <taxon>Sordariomycetes</taxon>
        <taxon>Hypocreomycetidae</taxon>
        <taxon>Hypocreales</taxon>
        <taxon>Ophiocordycipitaceae</taxon>
        <taxon>Hirsutella</taxon>
    </lineage>
</organism>
<evidence type="ECO:0000313" key="3">
    <source>
        <dbReference type="EMBL" id="KAH0961880.1"/>
    </source>
</evidence>
<dbReference type="EMBL" id="JAIZPD010000007">
    <property type="protein sequence ID" value="KAH0961880.1"/>
    <property type="molecule type" value="Genomic_DNA"/>
</dbReference>
<name>A0A9P8SHS8_9HYPO</name>
<keyword evidence="4" id="KW-1185">Reference proteome</keyword>
<comment type="caution">
    <text evidence="3">The sequence shown here is derived from an EMBL/GenBank/DDBJ whole genome shotgun (WGS) entry which is preliminary data.</text>
</comment>
<dbReference type="Proteomes" id="UP000824596">
    <property type="component" value="Unassembled WGS sequence"/>
</dbReference>
<gene>
    <name evidence="3" type="ORF">HRG_06960</name>
</gene>
<dbReference type="GeneID" id="68356089"/>
<proteinExistence type="predicted"/>
<evidence type="ECO:0000256" key="1">
    <source>
        <dbReference type="SAM" id="MobiDB-lite"/>
    </source>
</evidence>
<reference evidence="3" key="1">
    <citation type="submission" date="2021-09" db="EMBL/GenBank/DDBJ databases">
        <title>A high-quality genome of the endoparasitic fungus Hirsutella rhossiliensis with a comparison of Hirsutella genomes reveals transposable elements contributing to genome size variation.</title>
        <authorList>
            <person name="Lin R."/>
            <person name="Jiao Y."/>
            <person name="Sun X."/>
            <person name="Ling J."/>
            <person name="Xie B."/>
            <person name="Cheng X."/>
        </authorList>
    </citation>
    <scope>NUCLEOTIDE SEQUENCE</scope>
    <source>
        <strain evidence="3">HR02</strain>
    </source>
</reference>
<feature type="compositionally biased region" description="Low complexity" evidence="1">
    <location>
        <begin position="66"/>
        <end position="78"/>
    </location>
</feature>